<evidence type="ECO:0000256" key="3">
    <source>
        <dbReference type="ARBA" id="ARBA00011233"/>
    </source>
</evidence>
<dbReference type="NCBIfam" id="NF005119">
    <property type="entry name" value="PRK06552.1"/>
    <property type="match status" value="1"/>
</dbReference>
<dbReference type="PANTHER" id="PTHR30246:SF1">
    <property type="entry name" value="2-DEHYDRO-3-DEOXY-6-PHOSPHOGALACTONATE ALDOLASE-RELATED"/>
    <property type="match status" value="1"/>
</dbReference>
<gene>
    <name evidence="6" type="primary">kdgA</name>
    <name evidence="6" type="ORF">GCM10008013_32490</name>
</gene>
<dbReference type="Proteomes" id="UP000659344">
    <property type="component" value="Unassembled WGS sequence"/>
</dbReference>
<proteinExistence type="inferred from homology"/>
<evidence type="ECO:0000313" key="7">
    <source>
        <dbReference type="Proteomes" id="UP000659344"/>
    </source>
</evidence>
<dbReference type="InterPro" id="IPR013785">
    <property type="entry name" value="Aldolase_TIM"/>
</dbReference>
<keyword evidence="5" id="KW-0119">Carbohydrate metabolism</keyword>
<organism evidence="6 7">
    <name type="scientific">Paenibacillus segetis</name>
    <dbReference type="NCBI Taxonomy" id="1325360"/>
    <lineage>
        <taxon>Bacteria</taxon>
        <taxon>Bacillati</taxon>
        <taxon>Bacillota</taxon>
        <taxon>Bacilli</taxon>
        <taxon>Bacillales</taxon>
        <taxon>Paenibacillaceae</taxon>
        <taxon>Paenibacillus</taxon>
    </lineage>
</organism>
<evidence type="ECO:0000256" key="2">
    <source>
        <dbReference type="ARBA" id="ARBA00006906"/>
    </source>
</evidence>
<sequence length="221" mass="23504">MKKIKVLQNITSVGVVAVIRADTPEVAVKMSEACIAGGLNNIEVTFTTPHADQVIEELVQKFAGQAVIGAGTVLDPLTARIAIMAGAEFVVSPSFEVETAKMCNLYGVPYMPGCMTLNEMKDALKLGVDVLKLFPGSAFGPDFVKAVKGPMPHVNIMPTGGVDLDNMGQWIKNGCIAVGIGGNLTAPAKDGRYDLVTELAAKYVTKFKEVTQTDTQWSLTK</sequence>
<comment type="pathway">
    <text evidence="1">Carbohydrate acid metabolism.</text>
</comment>
<accession>A0ABQ1YKR5</accession>
<dbReference type="NCBIfam" id="TIGR01182">
    <property type="entry name" value="eda"/>
    <property type="match status" value="1"/>
</dbReference>
<comment type="caution">
    <text evidence="6">The sequence shown here is derived from an EMBL/GenBank/DDBJ whole genome shotgun (WGS) entry which is preliminary data.</text>
</comment>
<reference evidence="7" key="1">
    <citation type="journal article" date="2019" name="Int. J. Syst. Evol. Microbiol.">
        <title>The Global Catalogue of Microorganisms (GCM) 10K type strain sequencing project: providing services to taxonomists for standard genome sequencing and annotation.</title>
        <authorList>
            <consortium name="The Broad Institute Genomics Platform"/>
            <consortium name="The Broad Institute Genome Sequencing Center for Infectious Disease"/>
            <person name="Wu L."/>
            <person name="Ma J."/>
        </authorList>
    </citation>
    <scope>NUCLEOTIDE SEQUENCE [LARGE SCALE GENOMIC DNA]</scope>
    <source>
        <strain evidence="7">CGMCC 1.12769</strain>
    </source>
</reference>
<keyword evidence="7" id="KW-1185">Reference proteome</keyword>
<dbReference type="InterPro" id="IPR000887">
    <property type="entry name" value="Aldlse_KDPG_KHG"/>
</dbReference>
<evidence type="ECO:0000313" key="6">
    <source>
        <dbReference type="EMBL" id="GGH29789.1"/>
    </source>
</evidence>
<dbReference type="SUPFAM" id="SSF51569">
    <property type="entry name" value="Aldolase"/>
    <property type="match status" value="1"/>
</dbReference>
<dbReference type="CDD" id="cd00452">
    <property type="entry name" value="KDPG_aldolase"/>
    <property type="match status" value="1"/>
</dbReference>
<dbReference type="Pfam" id="PF01081">
    <property type="entry name" value="Aldolase"/>
    <property type="match status" value="1"/>
</dbReference>
<comment type="similarity">
    <text evidence="2">Belongs to the KHG/KDPG aldolase family.</text>
</comment>
<evidence type="ECO:0000256" key="1">
    <source>
        <dbReference type="ARBA" id="ARBA00004761"/>
    </source>
</evidence>
<evidence type="ECO:0000256" key="5">
    <source>
        <dbReference type="ARBA" id="ARBA00023277"/>
    </source>
</evidence>
<comment type="subunit">
    <text evidence="3">Homotrimer.</text>
</comment>
<dbReference type="RefSeq" id="WP_188540918.1">
    <property type="nucleotide sequence ID" value="NZ_BMFT01000002.1"/>
</dbReference>
<protein>
    <submittedName>
        <fullName evidence="6">2-dehydro-3-deoxy-phosphogluconate aldolase</fullName>
    </submittedName>
</protein>
<dbReference type="PANTHER" id="PTHR30246">
    <property type="entry name" value="2-KETO-3-DEOXY-6-PHOSPHOGLUCONATE ALDOLASE"/>
    <property type="match status" value="1"/>
</dbReference>
<evidence type="ECO:0000256" key="4">
    <source>
        <dbReference type="ARBA" id="ARBA00023239"/>
    </source>
</evidence>
<dbReference type="Gene3D" id="3.20.20.70">
    <property type="entry name" value="Aldolase class I"/>
    <property type="match status" value="1"/>
</dbReference>
<name>A0ABQ1YKR5_9BACL</name>
<dbReference type="EMBL" id="BMFT01000002">
    <property type="protein sequence ID" value="GGH29789.1"/>
    <property type="molecule type" value="Genomic_DNA"/>
</dbReference>
<keyword evidence="4" id="KW-0456">Lyase</keyword>